<reference evidence="2" key="1">
    <citation type="submission" date="2023-03" db="EMBL/GenBank/DDBJ databases">
        <title>Massive genome expansion in bonnet fungi (Mycena s.s.) driven by repeated elements and novel gene families across ecological guilds.</title>
        <authorList>
            <consortium name="Lawrence Berkeley National Laboratory"/>
            <person name="Harder C.B."/>
            <person name="Miyauchi S."/>
            <person name="Viragh M."/>
            <person name="Kuo A."/>
            <person name="Thoen E."/>
            <person name="Andreopoulos B."/>
            <person name="Lu D."/>
            <person name="Skrede I."/>
            <person name="Drula E."/>
            <person name="Henrissat B."/>
            <person name="Morin E."/>
            <person name="Kohler A."/>
            <person name="Barry K."/>
            <person name="LaButti K."/>
            <person name="Morin E."/>
            <person name="Salamov A."/>
            <person name="Lipzen A."/>
            <person name="Mereny Z."/>
            <person name="Hegedus B."/>
            <person name="Baldrian P."/>
            <person name="Stursova M."/>
            <person name="Weitz H."/>
            <person name="Taylor A."/>
            <person name="Grigoriev I.V."/>
            <person name="Nagy L.G."/>
            <person name="Martin F."/>
            <person name="Kauserud H."/>
        </authorList>
    </citation>
    <scope>NUCLEOTIDE SEQUENCE</scope>
    <source>
        <strain evidence="2">CBHHK182m</strain>
    </source>
</reference>
<evidence type="ECO:0000313" key="2">
    <source>
        <dbReference type="EMBL" id="KAJ7738973.1"/>
    </source>
</evidence>
<keyword evidence="3" id="KW-1185">Reference proteome</keyword>
<keyword evidence="1" id="KW-0732">Signal</keyword>
<protein>
    <submittedName>
        <fullName evidence="2">Uncharacterized protein</fullName>
    </submittedName>
</protein>
<evidence type="ECO:0000256" key="1">
    <source>
        <dbReference type="SAM" id="SignalP"/>
    </source>
</evidence>
<accession>A0AAD7IAX2</accession>
<proteinExistence type="predicted"/>
<sequence length="77" mass="8533">MHTYLAATASLLTPVVEAQWFHVIGQNHIQTSASLSTRNGNGSWYVTQWAASLKPVEIFQEMDGFQIPQHTVQHPAG</sequence>
<comment type="caution">
    <text evidence="2">The sequence shown here is derived from an EMBL/GenBank/DDBJ whole genome shotgun (WGS) entry which is preliminary data.</text>
</comment>
<name>A0AAD7IAX2_9AGAR</name>
<dbReference type="AlphaFoldDB" id="A0AAD7IAX2"/>
<feature type="non-terminal residue" evidence="2">
    <location>
        <position position="77"/>
    </location>
</feature>
<evidence type="ECO:0000313" key="3">
    <source>
        <dbReference type="Proteomes" id="UP001215598"/>
    </source>
</evidence>
<dbReference type="Proteomes" id="UP001215598">
    <property type="component" value="Unassembled WGS sequence"/>
</dbReference>
<dbReference type="EMBL" id="JARKIB010000109">
    <property type="protein sequence ID" value="KAJ7738973.1"/>
    <property type="molecule type" value="Genomic_DNA"/>
</dbReference>
<feature type="chain" id="PRO_5042238614" evidence="1">
    <location>
        <begin position="19"/>
        <end position="77"/>
    </location>
</feature>
<organism evidence="2 3">
    <name type="scientific">Mycena metata</name>
    <dbReference type="NCBI Taxonomy" id="1033252"/>
    <lineage>
        <taxon>Eukaryota</taxon>
        <taxon>Fungi</taxon>
        <taxon>Dikarya</taxon>
        <taxon>Basidiomycota</taxon>
        <taxon>Agaricomycotina</taxon>
        <taxon>Agaricomycetes</taxon>
        <taxon>Agaricomycetidae</taxon>
        <taxon>Agaricales</taxon>
        <taxon>Marasmiineae</taxon>
        <taxon>Mycenaceae</taxon>
        <taxon>Mycena</taxon>
    </lineage>
</organism>
<gene>
    <name evidence="2" type="ORF">B0H16DRAFT_1569376</name>
</gene>
<feature type="signal peptide" evidence="1">
    <location>
        <begin position="1"/>
        <end position="18"/>
    </location>
</feature>